<dbReference type="EMBL" id="BAAAOA010000017">
    <property type="protein sequence ID" value="GAA1758041.1"/>
    <property type="molecule type" value="Genomic_DNA"/>
</dbReference>
<dbReference type="InterPro" id="IPR039506">
    <property type="entry name" value="SPOB_a"/>
</dbReference>
<evidence type="ECO:0000256" key="8">
    <source>
        <dbReference type="ARBA" id="ARBA00022741"/>
    </source>
</evidence>
<keyword evidence="11" id="KW-1133">Transmembrane helix</keyword>
<dbReference type="SUPFAM" id="SSF55890">
    <property type="entry name" value="Sporulation response regulatory protein Spo0B"/>
    <property type="match status" value="1"/>
</dbReference>
<keyword evidence="7" id="KW-0812">Transmembrane</keyword>
<dbReference type="InterPro" id="IPR029151">
    <property type="entry name" value="Sensor-like_sf"/>
</dbReference>
<evidence type="ECO:0000256" key="9">
    <source>
        <dbReference type="ARBA" id="ARBA00022777"/>
    </source>
</evidence>
<proteinExistence type="predicted"/>
<organism evidence="16 17">
    <name type="scientific">Kocuria aegyptia</name>
    <dbReference type="NCBI Taxonomy" id="330943"/>
    <lineage>
        <taxon>Bacteria</taxon>
        <taxon>Bacillati</taxon>
        <taxon>Actinomycetota</taxon>
        <taxon>Actinomycetes</taxon>
        <taxon>Micrococcales</taxon>
        <taxon>Micrococcaceae</taxon>
        <taxon>Kocuria</taxon>
    </lineage>
</organism>
<comment type="subcellular location">
    <subcellularLocation>
        <location evidence="2">Cell membrane</location>
        <topology evidence="2">Multi-pass membrane protein</topology>
    </subcellularLocation>
</comment>
<dbReference type="PANTHER" id="PTHR43547:SF10">
    <property type="entry name" value="SENSOR HISTIDINE KINASE DCUS"/>
    <property type="match status" value="1"/>
</dbReference>
<keyword evidence="4" id="KW-1003">Cell membrane</keyword>
<feature type="domain" description="Histidine kinase" evidence="15">
    <location>
        <begin position="352"/>
        <end position="593"/>
    </location>
</feature>
<keyword evidence="6" id="KW-0808">Transferase</keyword>
<gene>
    <name evidence="16" type="ORF">GCM10009767_16640</name>
</gene>
<dbReference type="PROSITE" id="PS50109">
    <property type="entry name" value="HIS_KIN"/>
    <property type="match status" value="1"/>
</dbReference>
<dbReference type="Gene3D" id="3.30.450.20">
    <property type="entry name" value="PAS domain"/>
    <property type="match status" value="2"/>
</dbReference>
<evidence type="ECO:0000256" key="11">
    <source>
        <dbReference type="ARBA" id="ARBA00022989"/>
    </source>
</evidence>
<evidence type="ECO:0000256" key="3">
    <source>
        <dbReference type="ARBA" id="ARBA00012438"/>
    </source>
</evidence>
<dbReference type="PANTHER" id="PTHR43547">
    <property type="entry name" value="TWO-COMPONENT HISTIDINE KINASE"/>
    <property type="match status" value="1"/>
</dbReference>
<dbReference type="SUPFAM" id="SSF55874">
    <property type="entry name" value="ATPase domain of HSP90 chaperone/DNA topoisomerase II/histidine kinase"/>
    <property type="match status" value="1"/>
</dbReference>
<dbReference type="InterPro" id="IPR003594">
    <property type="entry name" value="HATPase_dom"/>
</dbReference>
<dbReference type="EC" id="2.7.13.3" evidence="3"/>
<keyword evidence="13" id="KW-0472">Membrane</keyword>
<name>A0ABP4WNZ7_9MICC</name>
<feature type="compositionally biased region" description="Basic and acidic residues" evidence="14">
    <location>
        <begin position="596"/>
        <end position="609"/>
    </location>
</feature>
<evidence type="ECO:0000256" key="6">
    <source>
        <dbReference type="ARBA" id="ARBA00022679"/>
    </source>
</evidence>
<reference evidence="17" key="1">
    <citation type="journal article" date="2019" name="Int. J. Syst. Evol. Microbiol.">
        <title>The Global Catalogue of Microorganisms (GCM) 10K type strain sequencing project: providing services to taxonomists for standard genome sequencing and annotation.</title>
        <authorList>
            <consortium name="The Broad Institute Genomics Platform"/>
            <consortium name="The Broad Institute Genome Sequencing Center for Infectious Disease"/>
            <person name="Wu L."/>
            <person name="Ma J."/>
        </authorList>
    </citation>
    <scope>NUCLEOTIDE SEQUENCE [LARGE SCALE GENOMIC DNA]</scope>
    <source>
        <strain evidence="17">JCM 14735</strain>
    </source>
</reference>
<dbReference type="SMART" id="SM00387">
    <property type="entry name" value="HATPase_c"/>
    <property type="match status" value="1"/>
</dbReference>
<dbReference type="InterPro" id="IPR016120">
    <property type="entry name" value="Sig_transdc_His_kin_SpoOB"/>
</dbReference>
<evidence type="ECO:0000313" key="16">
    <source>
        <dbReference type="EMBL" id="GAA1758041.1"/>
    </source>
</evidence>
<dbReference type="SUPFAM" id="SSF103190">
    <property type="entry name" value="Sensory domain-like"/>
    <property type="match status" value="1"/>
</dbReference>
<keyword evidence="5" id="KW-0597">Phosphoprotein</keyword>
<evidence type="ECO:0000259" key="15">
    <source>
        <dbReference type="PROSITE" id="PS50109"/>
    </source>
</evidence>
<evidence type="ECO:0000256" key="7">
    <source>
        <dbReference type="ARBA" id="ARBA00022692"/>
    </source>
</evidence>
<evidence type="ECO:0000256" key="2">
    <source>
        <dbReference type="ARBA" id="ARBA00004651"/>
    </source>
</evidence>
<keyword evidence="9 16" id="KW-0418">Kinase</keyword>
<keyword evidence="8" id="KW-0547">Nucleotide-binding</keyword>
<dbReference type="InterPro" id="IPR005467">
    <property type="entry name" value="His_kinase_dom"/>
</dbReference>
<dbReference type="PRINTS" id="PR00344">
    <property type="entry name" value="BCTRLSENSOR"/>
</dbReference>
<comment type="catalytic activity">
    <reaction evidence="1">
        <text>ATP + protein L-histidine = ADP + protein N-phospho-L-histidine.</text>
        <dbReference type="EC" id="2.7.13.3"/>
    </reaction>
</comment>
<protein>
    <recommendedName>
        <fullName evidence="3">histidine kinase</fullName>
        <ecNumber evidence="3">2.7.13.3</ecNumber>
    </recommendedName>
</protein>
<evidence type="ECO:0000256" key="5">
    <source>
        <dbReference type="ARBA" id="ARBA00022553"/>
    </source>
</evidence>
<dbReference type="RefSeq" id="WP_344121485.1">
    <property type="nucleotide sequence ID" value="NZ_BAAAOA010000017.1"/>
</dbReference>
<evidence type="ECO:0000256" key="14">
    <source>
        <dbReference type="SAM" id="MobiDB-lite"/>
    </source>
</evidence>
<dbReference type="GO" id="GO:0016301">
    <property type="term" value="F:kinase activity"/>
    <property type="evidence" value="ECO:0007669"/>
    <property type="project" value="UniProtKB-KW"/>
</dbReference>
<keyword evidence="17" id="KW-1185">Reference proteome</keyword>
<sequence length="616" mass="64312">MTAPGAPRQRPGFLVRMMLLHLAVVAAVVLLCGGVYGWLTYERLGRDAEQRALSIARSVAADDDVRAGVTALDDAGPGDLDPDVLARGDLQLAAEEVRRRTDSLFVVITDDAGLRLSHPNPEQLGRPVSTDPTEALAGQEVTSQERGTLGLSARAKVPVYAPGTDAVVGAVSVGISRADVLATLEEDITPVAATAVGALGLGAAASAAIARRLKRLTLGLEPEEIATLAQDQEAVLRGVDEGVIGVSAEERITVCNREAGRLLGIEDPDRLVGERLGDTRLPGSFSALLAAATPESPAIEQVIGPRVLILSARAVRPARAPQRRLRDPRRTAPGPGSHVPELGWVVLIRDRTELQSLTRQLDAVGALSTALRAQRHEFANRLHTISGLLAIGDVEEARRYVSEVTETGPLSYPAEGAELLRDPYLQAFLGAKSVEAAERGVSLRIGADTLVRGRITDPQDVTTVIGSLVDNAVRAAVQGAAEDRWVEVELLDDWTGGEGTLHLVVADSGDGLPVEDPEPIFAQGWSTTAPSAVVPGHGGGAPFDALPDVHGQGFGLSLSRELARRRGGDVWVADPGGPGGPGAVFCARLPGTVVRDPGRGADVHGERSAGRAGGAG</sequence>
<dbReference type="Pfam" id="PF14689">
    <property type="entry name" value="SPOB_a"/>
    <property type="match status" value="1"/>
</dbReference>
<evidence type="ECO:0000256" key="13">
    <source>
        <dbReference type="ARBA" id="ARBA00023136"/>
    </source>
</evidence>
<evidence type="ECO:0000256" key="12">
    <source>
        <dbReference type="ARBA" id="ARBA00023012"/>
    </source>
</evidence>
<accession>A0ABP4WNZ7</accession>
<dbReference type="Proteomes" id="UP001501204">
    <property type="component" value="Unassembled WGS sequence"/>
</dbReference>
<dbReference type="InterPro" id="IPR033463">
    <property type="entry name" value="sCache_3"/>
</dbReference>
<keyword evidence="10" id="KW-0067">ATP-binding</keyword>
<dbReference type="InterPro" id="IPR004358">
    <property type="entry name" value="Sig_transdc_His_kin-like_C"/>
</dbReference>
<evidence type="ECO:0000256" key="1">
    <source>
        <dbReference type="ARBA" id="ARBA00000085"/>
    </source>
</evidence>
<evidence type="ECO:0000256" key="10">
    <source>
        <dbReference type="ARBA" id="ARBA00022840"/>
    </source>
</evidence>
<keyword evidence="12" id="KW-0902">Two-component regulatory system</keyword>
<dbReference type="Pfam" id="PF17203">
    <property type="entry name" value="sCache_3_2"/>
    <property type="match status" value="1"/>
</dbReference>
<dbReference type="Gene3D" id="3.30.565.10">
    <property type="entry name" value="Histidine kinase-like ATPase, C-terminal domain"/>
    <property type="match status" value="1"/>
</dbReference>
<comment type="caution">
    <text evidence="16">The sequence shown here is derived from an EMBL/GenBank/DDBJ whole genome shotgun (WGS) entry which is preliminary data.</text>
</comment>
<feature type="region of interest" description="Disordered" evidence="14">
    <location>
        <begin position="595"/>
        <end position="616"/>
    </location>
</feature>
<dbReference type="InterPro" id="IPR036890">
    <property type="entry name" value="HATPase_C_sf"/>
</dbReference>
<dbReference type="Pfam" id="PF02518">
    <property type="entry name" value="HATPase_c"/>
    <property type="match status" value="1"/>
</dbReference>
<evidence type="ECO:0000313" key="17">
    <source>
        <dbReference type="Proteomes" id="UP001501204"/>
    </source>
</evidence>
<dbReference type="Gene3D" id="1.10.287.130">
    <property type="match status" value="1"/>
</dbReference>
<evidence type="ECO:0000256" key="4">
    <source>
        <dbReference type="ARBA" id="ARBA00022475"/>
    </source>
</evidence>